<dbReference type="Proteomes" id="UP000284403">
    <property type="component" value="Unassembled WGS sequence"/>
</dbReference>
<evidence type="ECO:0000313" key="2">
    <source>
        <dbReference type="EMBL" id="RNF13276.1"/>
    </source>
</evidence>
<feature type="region of interest" description="Disordered" evidence="1">
    <location>
        <begin position="209"/>
        <end position="236"/>
    </location>
</feature>
<sequence length="500" mass="54005">MSDAAPPQFTEEDATVLDRWIADVCGEEVQFPAHRRAQFSAYKQRLELIRESGAQSLFRHSSRSGTQETLALHKLLAALNQLCRCDMEEMASVRDEIGSVERMLHGSAVVGEGKAAAAPSPAAAAAGDAASAAGSSLEAYESRRKLAACYVAEIEHQRQSNRANMASCHARHLRLLDQRDQLQEELNALRETEEFVASRLEETRAALASERDAAAREQREQPSNTCAAAQDGGDVKDEAEEENAKALAELRASLNSACHELAQTRAELSSQDTAHAVRFRQARQRLKDWQDMVGQMRRTCDQLCSRTRVIGTVVEANVAGLVADSGLGYAGQLRKLNRLLVEKSARLLGLQGGAEEEEDNEVVSAAGGGGVLRELFIPHHRAASSASVTEAASSLSSPLRRSSLSSASPQYPSAEASSLSVPGGAGSTNAPQQTLARQRRHRRAYALLTDLRRWEMALVKESAVLHGICERGLRSAPAPSPSGSPSTCIRQLRSLLLATQ</sequence>
<feature type="compositionally biased region" description="Low complexity" evidence="1">
    <location>
        <begin position="398"/>
        <end position="409"/>
    </location>
</feature>
<dbReference type="EMBL" id="MKKU01000414">
    <property type="protein sequence ID" value="RNF13276.1"/>
    <property type="molecule type" value="Genomic_DNA"/>
</dbReference>
<feature type="compositionally biased region" description="Basic and acidic residues" evidence="1">
    <location>
        <begin position="209"/>
        <end position="220"/>
    </location>
</feature>
<proteinExistence type="predicted"/>
<dbReference type="AlphaFoldDB" id="A0A3R7MYM9"/>
<comment type="caution">
    <text evidence="2">The sequence shown here is derived from an EMBL/GenBank/DDBJ whole genome shotgun (WGS) entry which is preliminary data.</text>
</comment>
<dbReference type="RefSeq" id="XP_029226759.1">
    <property type="nucleotide sequence ID" value="XM_029373124.1"/>
</dbReference>
<keyword evidence="3" id="KW-1185">Reference proteome</keyword>
<gene>
    <name evidence="2" type="ORF">Tco025E_06244</name>
</gene>
<protein>
    <submittedName>
        <fullName evidence="2">Uncharacterized protein</fullName>
    </submittedName>
</protein>
<organism evidence="2 3">
    <name type="scientific">Trypanosoma conorhini</name>
    <dbReference type="NCBI Taxonomy" id="83891"/>
    <lineage>
        <taxon>Eukaryota</taxon>
        <taxon>Discoba</taxon>
        <taxon>Euglenozoa</taxon>
        <taxon>Kinetoplastea</taxon>
        <taxon>Metakinetoplastina</taxon>
        <taxon>Trypanosomatida</taxon>
        <taxon>Trypanosomatidae</taxon>
        <taxon>Trypanosoma</taxon>
    </lineage>
</organism>
<evidence type="ECO:0000313" key="3">
    <source>
        <dbReference type="Proteomes" id="UP000284403"/>
    </source>
</evidence>
<dbReference type="GeneID" id="40319855"/>
<name>A0A3R7MYM9_9TRYP</name>
<reference evidence="2 3" key="1">
    <citation type="journal article" date="2018" name="BMC Genomics">
        <title>Genomic comparison of Trypanosoma conorhini and Trypanosoma rangeli to Trypanosoma cruzi strains of high and low virulence.</title>
        <authorList>
            <person name="Bradwell K.R."/>
            <person name="Koparde V.N."/>
            <person name="Matveyev A.V."/>
            <person name="Serrano M.G."/>
            <person name="Alves J.M."/>
            <person name="Parikh H."/>
            <person name="Huang B."/>
            <person name="Lee V."/>
            <person name="Espinosa-Alvarez O."/>
            <person name="Ortiz P.A."/>
            <person name="Costa-Martins A.G."/>
            <person name="Teixeira M.M."/>
            <person name="Buck G.A."/>
        </authorList>
    </citation>
    <scope>NUCLEOTIDE SEQUENCE [LARGE SCALE GENOMIC DNA]</scope>
    <source>
        <strain evidence="2 3">025E</strain>
    </source>
</reference>
<feature type="compositionally biased region" description="Polar residues" evidence="1">
    <location>
        <begin position="427"/>
        <end position="436"/>
    </location>
</feature>
<feature type="region of interest" description="Disordered" evidence="1">
    <location>
        <begin position="398"/>
        <end position="439"/>
    </location>
</feature>
<dbReference type="OrthoDB" id="273682at2759"/>
<evidence type="ECO:0000256" key="1">
    <source>
        <dbReference type="SAM" id="MobiDB-lite"/>
    </source>
</evidence>
<accession>A0A3R7MYM9</accession>